<comment type="caution">
    <text evidence="6">The sequence shown here is derived from an EMBL/GenBank/DDBJ whole genome shotgun (WGS) entry which is preliminary data.</text>
</comment>
<sequence length="70" mass="7716">MTLANLLFVLVLVSAFATLLVMFAGVLSMAREDADAPAGARLGNRLMAWRVRLQLVTVLLIPLWYLASRD</sequence>
<accession>A0ABS8KQL4</accession>
<keyword evidence="7" id="KW-1185">Reference proteome</keyword>
<gene>
    <name evidence="6" type="ORF">LJ725_05190</name>
</gene>
<dbReference type="Proteomes" id="UP001198862">
    <property type="component" value="Unassembled WGS sequence"/>
</dbReference>
<evidence type="ECO:0000256" key="1">
    <source>
        <dbReference type="ARBA" id="ARBA00022692"/>
    </source>
</evidence>
<evidence type="ECO:0000313" key="7">
    <source>
        <dbReference type="Proteomes" id="UP001198862"/>
    </source>
</evidence>
<organism evidence="6 7">
    <name type="scientific">Reyranella aquatilis</name>
    <dbReference type="NCBI Taxonomy" id="2035356"/>
    <lineage>
        <taxon>Bacteria</taxon>
        <taxon>Pseudomonadati</taxon>
        <taxon>Pseudomonadota</taxon>
        <taxon>Alphaproteobacteria</taxon>
        <taxon>Hyphomicrobiales</taxon>
        <taxon>Reyranellaceae</taxon>
        <taxon>Reyranella</taxon>
    </lineage>
</organism>
<keyword evidence="1 4" id="KW-0812">Transmembrane</keyword>
<keyword evidence="3 4" id="KW-0472">Membrane</keyword>
<reference evidence="6 7" key="1">
    <citation type="submission" date="2021-11" db="EMBL/GenBank/DDBJ databases">
        <authorList>
            <person name="Lee D.-H."/>
            <person name="Kim S.-B."/>
        </authorList>
    </citation>
    <scope>NUCLEOTIDE SEQUENCE [LARGE SCALE GENOMIC DNA]</scope>
    <source>
        <strain evidence="6 7">KCTC 52223</strain>
    </source>
</reference>
<name>A0ABS8KQL4_9HYPH</name>
<evidence type="ECO:0000259" key="5">
    <source>
        <dbReference type="Pfam" id="PF04588"/>
    </source>
</evidence>
<evidence type="ECO:0000313" key="6">
    <source>
        <dbReference type="EMBL" id="MCC8428348.1"/>
    </source>
</evidence>
<evidence type="ECO:0000256" key="4">
    <source>
        <dbReference type="SAM" id="Phobius"/>
    </source>
</evidence>
<evidence type="ECO:0000256" key="3">
    <source>
        <dbReference type="ARBA" id="ARBA00023136"/>
    </source>
</evidence>
<feature type="transmembrane region" description="Helical" evidence="4">
    <location>
        <begin position="51"/>
        <end position="67"/>
    </location>
</feature>
<evidence type="ECO:0000256" key="2">
    <source>
        <dbReference type="ARBA" id="ARBA00022989"/>
    </source>
</evidence>
<keyword evidence="2 4" id="KW-1133">Transmembrane helix</keyword>
<feature type="transmembrane region" description="Helical" evidence="4">
    <location>
        <begin position="6"/>
        <end position="30"/>
    </location>
</feature>
<dbReference type="Pfam" id="PF04588">
    <property type="entry name" value="HIG_1_N"/>
    <property type="match status" value="1"/>
</dbReference>
<feature type="domain" description="HIG1" evidence="5">
    <location>
        <begin position="10"/>
        <end position="61"/>
    </location>
</feature>
<dbReference type="EMBL" id="JAJISD010000001">
    <property type="protein sequence ID" value="MCC8428348.1"/>
    <property type="molecule type" value="Genomic_DNA"/>
</dbReference>
<dbReference type="RefSeq" id="WP_230549542.1">
    <property type="nucleotide sequence ID" value="NZ_JAJISD010000001.1"/>
</dbReference>
<proteinExistence type="predicted"/>
<protein>
    <submittedName>
        <fullName evidence="6">HIG1 domain-containing protein</fullName>
    </submittedName>
</protein>
<dbReference type="InterPro" id="IPR007667">
    <property type="entry name" value="Hypoxia_induced_domain"/>
</dbReference>